<proteinExistence type="predicted"/>
<dbReference type="AlphaFoldDB" id="A0A099KVX3"/>
<dbReference type="EMBL" id="JQEC01000021">
    <property type="protein sequence ID" value="KGJ93803.1"/>
    <property type="molecule type" value="Genomic_DNA"/>
</dbReference>
<dbReference type="RefSeq" id="WP_033082039.1">
    <property type="nucleotide sequence ID" value="NZ_JQEC01000021.1"/>
</dbReference>
<dbReference type="InterPro" id="IPR016181">
    <property type="entry name" value="Acyl_CoA_acyltransferase"/>
</dbReference>
<dbReference type="PANTHER" id="PTHR43072">
    <property type="entry name" value="N-ACETYLTRANSFERASE"/>
    <property type="match status" value="1"/>
</dbReference>
<evidence type="ECO:0000259" key="3">
    <source>
        <dbReference type="PROSITE" id="PS51186"/>
    </source>
</evidence>
<keyword evidence="1 4" id="KW-0808">Transferase</keyword>
<name>A0A099KVX3_COLPS</name>
<dbReference type="Proteomes" id="UP000029868">
    <property type="component" value="Unassembled WGS sequence"/>
</dbReference>
<evidence type="ECO:0000313" key="4">
    <source>
        <dbReference type="EMBL" id="KGJ93803.1"/>
    </source>
</evidence>
<sequence>MIRAVQANDAKAICDIYNYYISDTIITFEEESVSPADILTRINSLLSADLPWFVVEDKTGQVIGYAYAAKWRERFSYRFSVEVTAYLSPDHGGQGLGTQLYQALFTALKDKGIHSVIGGITLPNSASIALHEKFDMVKVAHFKEVGLKFDRWLDVGYWQATL</sequence>
<protein>
    <submittedName>
        <fullName evidence="4">Phosphinothricin acetyltransferase</fullName>
    </submittedName>
</protein>
<dbReference type="Pfam" id="PF00583">
    <property type="entry name" value="Acetyltransf_1"/>
    <property type="match status" value="1"/>
</dbReference>
<feature type="domain" description="N-acetyltransferase" evidence="3">
    <location>
        <begin position="1"/>
        <end position="162"/>
    </location>
</feature>
<dbReference type="PANTHER" id="PTHR43072:SF23">
    <property type="entry name" value="UPF0039 PROTEIN C11D3.02C"/>
    <property type="match status" value="1"/>
</dbReference>
<organism evidence="4 5">
    <name type="scientific">Colwellia psychrerythraea</name>
    <name type="common">Vibrio psychroerythus</name>
    <dbReference type="NCBI Taxonomy" id="28229"/>
    <lineage>
        <taxon>Bacteria</taxon>
        <taxon>Pseudomonadati</taxon>
        <taxon>Pseudomonadota</taxon>
        <taxon>Gammaproteobacteria</taxon>
        <taxon>Alteromonadales</taxon>
        <taxon>Colwelliaceae</taxon>
        <taxon>Colwellia</taxon>
    </lineage>
</organism>
<evidence type="ECO:0000313" key="5">
    <source>
        <dbReference type="Proteomes" id="UP000029868"/>
    </source>
</evidence>
<dbReference type="GO" id="GO:0016747">
    <property type="term" value="F:acyltransferase activity, transferring groups other than amino-acyl groups"/>
    <property type="evidence" value="ECO:0007669"/>
    <property type="project" value="InterPro"/>
</dbReference>
<comment type="caution">
    <text evidence="4">The sequence shown here is derived from an EMBL/GenBank/DDBJ whole genome shotgun (WGS) entry which is preliminary data.</text>
</comment>
<dbReference type="SUPFAM" id="SSF55729">
    <property type="entry name" value="Acyl-CoA N-acyltransferases (Nat)"/>
    <property type="match status" value="1"/>
</dbReference>
<dbReference type="OrthoDB" id="5459937at2"/>
<gene>
    <name evidence="4" type="ORF">GAB14E_2358</name>
</gene>
<evidence type="ECO:0000256" key="1">
    <source>
        <dbReference type="ARBA" id="ARBA00022679"/>
    </source>
</evidence>
<accession>A0A099KVX3</accession>
<reference evidence="4 5" key="1">
    <citation type="submission" date="2014-08" db="EMBL/GenBank/DDBJ databases">
        <title>Genomic and Phenotypic Diversity of Colwellia psychrerythraea strains from Disparate Marine Basins.</title>
        <authorList>
            <person name="Techtmann S.M."/>
            <person name="Stelling S.C."/>
            <person name="Utturkar S.M."/>
            <person name="Alshibli N."/>
            <person name="Harris A."/>
            <person name="Brown S.D."/>
            <person name="Hazen T.C."/>
        </authorList>
    </citation>
    <scope>NUCLEOTIDE SEQUENCE [LARGE SCALE GENOMIC DNA]</scope>
    <source>
        <strain evidence="4 5">GAB14E</strain>
    </source>
</reference>
<dbReference type="PROSITE" id="PS51186">
    <property type="entry name" value="GNAT"/>
    <property type="match status" value="1"/>
</dbReference>
<keyword evidence="2" id="KW-0012">Acyltransferase</keyword>
<dbReference type="PATRIC" id="fig|28229.3.peg.1983"/>
<dbReference type="Gene3D" id="3.40.630.30">
    <property type="match status" value="1"/>
</dbReference>
<dbReference type="CDD" id="cd04301">
    <property type="entry name" value="NAT_SF"/>
    <property type="match status" value="1"/>
</dbReference>
<evidence type="ECO:0000256" key="2">
    <source>
        <dbReference type="ARBA" id="ARBA00023315"/>
    </source>
</evidence>
<dbReference type="InterPro" id="IPR000182">
    <property type="entry name" value="GNAT_dom"/>
</dbReference>